<dbReference type="EMBL" id="JACIDC010000002">
    <property type="protein sequence ID" value="MBB4039116.1"/>
    <property type="molecule type" value="Genomic_DNA"/>
</dbReference>
<comment type="caution">
    <text evidence="1">The sequence shown here is derived from an EMBL/GenBank/DDBJ whole genome shotgun (WGS) entry which is preliminary data.</text>
</comment>
<evidence type="ECO:0000313" key="1">
    <source>
        <dbReference type="EMBL" id="MBB4039116.1"/>
    </source>
</evidence>
<protein>
    <submittedName>
        <fullName evidence="1">Bacteriorhodopsin</fullName>
    </submittedName>
</protein>
<reference evidence="1 2" key="1">
    <citation type="submission" date="2020-08" db="EMBL/GenBank/DDBJ databases">
        <title>Genomic Encyclopedia of Type Strains, Phase IV (KMG-IV): sequencing the most valuable type-strain genomes for metagenomic binning, comparative biology and taxonomic classification.</title>
        <authorList>
            <person name="Goeker M."/>
        </authorList>
    </citation>
    <scope>NUCLEOTIDE SEQUENCE [LARGE SCALE GENOMIC DNA]</scope>
    <source>
        <strain evidence="1 2">DSM 15743</strain>
    </source>
</reference>
<keyword evidence="2" id="KW-1185">Reference proteome</keyword>
<gene>
    <name evidence="1" type="ORF">GGR34_000751</name>
</gene>
<evidence type="ECO:0000313" key="2">
    <source>
        <dbReference type="Proteomes" id="UP000519439"/>
    </source>
</evidence>
<name>A0A7W6IDF8_9HYPH</name>
<dbReference type="Proteomes" id="UP000519439">
    <property type="component" value="Unassembled WGS sequence"/>
</dbReference>
<sequence>MSTIVDYWTRYVDWTLETPAARHLLVALYNLTVLEMILKIVM</sequence>
<dbReference type="RefSeq" id="WP_275944442.1">
    <property type="nucleotide sequence ID" value="NZ_JACIDC010000002.1"/>
</dbReference>
<organism evidence="1 2">
    <name type="scientific">Microvirga flocculans</name>
    <dbReference type="NCBI Taxonomy" id="217168"/>
    <lineage>
        <taxon>Bacteria</taxon>
        <taxon>Pseudomonadati</taxon>
        <taxon>Pseudomonadota</taxon>
        <taxon>Alphaproteobacteria</taxon>
        <taxon>Hyphomicrobiales</taxon>
        <taxon>Methylobacteriaceae</taxon>
        <taxon>Microvirga</taxon>
    </lineage>
</organism>
<accession>A0A7W6IDF8</accession>
<dbReference type="AlphaFoldDB" id="A0A7W6IDF8"/>
<proteinExistence type="predicted"/>